<organism evidence="2 3">
    <name type="scientific">Candidatus Ichthyocystis hellenicum</name>
    <dbReference type="NCBI Taxonomy" id="1561003"/>
    <lineage>
        <taxon>Bacteria</taxon>
        <taxon>Pseudomonadati</taxon>
        <taxon>Pseudomonadota</taxon>
        <taxon>Betaproteobacteria</taxon>
        <taxon>Burkholderiales</taxon>
        <taxon>Candidatus Ichthyocystis</taxon>
    </lineage>
</organism>
<feature type="compositionally biased region" description="Polar residues" evidence="1">
    <location>
        <begin position="104"/>
        <end position="115"/>
    </location>
</feature>
<evidence type="ECO:0000256" key="1">
    <source>
        <dbReference type="SAM" id="MobiDB-lite"/>
    </source>
</evidence>
<evidence type="ECO:0000313" key="2">
    <source>
        <dbReference type="EMBL" id="CUT18270.1"/>
    </source>
</evidence>
<dbReference type="RefSeq" id="WP_092343752.1">
    <property type="nucleotide sequence ID" value="NZ_LN906597.1"/>
</dbReference>
<evidence type="ECO:0000313" key="3">
    <source>
        <dbReference type="Proteomes" id="UP000198651"/>
    </source>
</evidence>
<keyword evidence="3" id="KW-1185">Reference proteome</keyword>
<gene>
    <name evidence="2" type="ORF">Ark11_1472</name>
</gene>
<name>A0A0S4M3K5_9BURK</name>
<dbReference type="EMBL" id="LN906597">
    <property type="protein sequence ID" value="CUT18270.1"/>
    <property type="molecule type" value="Genomic_DNA"/>
</dbReference>
<proteinExistence type="predicted"/>
<dbReference type="Proteomes" id="UP000198651">
    <property type="component" value="Chromosome I"/>
</dbReference>
<protein>
    <submittedName>
        <fullName evidence="2">Uncharacterized protein</fullName>
    </submittedName>
</protein>
<feature type="region of interest" description="Disordered" evidence="1">
    <location>
        <begin position="90"/>
        <end position="115"/>
    </location>
</feature>
<accession>A0A0S4M3K5</accession>
<sequence>MYPYNSSNDFTLSSIDINKKIKNDVDGSTTEQSSCKDNKDFGYCVGVASQYDLSQYHDELLQEGHYQEKLLPPDIFKLTKSFDTKKSSTSHTAKCTPIKDEPLSKSTNPNILPPKQSINKESIVKKNISINLYTRSNLWHTKYNQRIVYIDAIKRIDIDNKELFKNSVLEKIGKIIEKRYLLGSSIDLSQTYLNIRKYILDKISLLINEDTSDSEILITPGMSVSDLRSSCILNTSFFKKLRDACEKIVKDIQETPDDYLTHILQSNTIFSLIDSNMASPLTSTNTAVIRFSEKKKFLPKLKELIMDTVSNLDSSIICEIKKIDQKNIVSSLFTDAHGVLVSKSLIKNLNLLFKSNENKFASGKFDDNLSFFNNLLEKIGNLVRASCIFHEGVFLPDQSTAEQISKYLLSDMYGISSRFHKKIKLSSNNVALERNYRKGIAISTLTKEKIRTLKLNPTSIINTMSSKSKDMKAGKIEASNDHRYEEIATTSIIKNINQPTPSLMIKEFDLRMYRRTNLYSAENSSSIYEEAIKKIDIDSNKMFMSSVMEEIGAYIKIRGLSESSINIYQTYSNVRKYILERVSPYIRNIVTVTDVLITPEVTLSDLRSSCISNNVFFEKLTKKCDKIVRNISTISDDYFSSIIQNYIFLDSSGRLRITNRKNKLLSKVKLLIMETISNLKINIINELKKFKQSEVVSGLFSNIHGVHIPKSLIRNLHLFFNQNKLPNNDHIANLDSLNDLFTKLLNKIKTSPMLHEEKLFFPGKYTTELMSKYLLLDIYEIPFKFHTKLELQEHISNNVIETNHEKGTISDNYDETESKLLEKSILIPQKKSKWSPNLITYLNIYELAISMIDIDKGNFENSFIYKFKNYPLVKEYFSEKWETTIDFSTTYNNVKNHILGIFYPFLKKIEEEVRIKPINGMTIDELIYAYVSNEDFFNRLREFCTKVISSIKNCSYSALDLMQCRIRLEAEEPKVVEITKKRKIAFCNDMEDLLIRNILNLPDIIVKSIKLIPISKFVEGSFSIFYYMYVDNASLLKIKSVFNNVQKKVANDHLLKKLVNKLSLDRTDKTKKVSSVYKIIGSHIIYKKLSTYKYIRKLVKRELLAIKYETNNPIMVIRNNKIEIANQEVRNKIFDKLELDLITITIRSYRRLCIKIYKSKNRTETKKPFVKNYLPATT</sequence>
<reference evidence="3" key="1">
    <citation type="submission" date="2015-11" db="EMBL/GenBank/DDBJ databases">
        <authorList>
            <person name="Seth-Smith H.M.B."/>
        </authorList>
    </citation>
    <scope>NUCLEOTIDE SEQUENCE [LARGE SCALE GENOMIC DNA]</scope>
    <source>
        <strain evidence="3">2013Ark11</strain>
    </source>
</reference>
<dbReference type="AlphaFoldDB" id="A0A0S4M3K5"/>